<dbReference type="Proteomes" id="UP001180840">
    <property type="component" value="Unassembled WGS sequence"/>
</dbReference>
<sequence>MSIQGNAGATRAGIDSGTARWSSLLPKITAALIVVGLILGAIVFWTVGTTAGQDVGALIWVATFAGAVALMSIRQLMLAERE</sequence>
<feature type="transmembrane region" description="Helical" evidence="1">
    <location>
        <begin position="24"/>
        <end position="45"/>
    </location>
</feature>
<keyword evidence="1" id="KW-0472">Membrane</keyword>
<keyword evidence="3" id="KW-1185">Reference proteome</keyword>
<gene>
    <name evidence="2" type="ORF">J2S39_001609</name>
</gene>
<evidence type="ECO:0000313" key="2">
    <source>
        <dbReference type="EMBL" id="MDR7329933.1"/>
    </source>
</evidence>
<proteinExistence type="predicted"/>
<keyword evidence="1" id="KW-1133">Transmembrane helix</keyword>
<name>A0ABU1ZYB6_9CORY</name>
<organism evidence="2 3">
    <name type="scientific">Corynebacterium guangdongense</name>
    <dbReference type="NCBI Taxonomy" id="1783348"/>
    <lineage>
        <taxon>Bacteria</taxon>
        <taxon>Bacillati</taxon>
        <taxon>Actinomycetota</taxon>
        <taxon>Actinomycetes</taxon>
        <taxon>Mycobacteriales</taxon>
        <taxon>Corynebacteriaceae</taxon>
        <taxon>Corynebacterium</taxon>
    </lineage>
</organism>
<accession>A0ABU1ZYB6</accession>
<comment type="caution">
    <text evidence="2">The sequence shown here is derived from an EMBL/GenBank/DDBJ whole genome shotgun (WGS) entry which is preliminary data.</text>
</comment>
<reference evidence="2" key="1">
    <citation type="submission" date="2023-07" db="EMBL/GenBank/DDBJ databases">
        <title>Sequencing the genomes of 1000 actinobacteria strains.</title>
        <authorList>
            <person name="Klenk H.-P."/>
        </authorList>
    </citation>
    <scope>NUCLEOTIDE SEQUENCE</scope>
    <source>
        <strain evidence="2">DSM 107476</strain>
    </source>
</reference>
<evidence type="ECO:0000256" key="1">
    <source>
        <dbReference type="SAM" id="Phobius"/>
    </source>
</evidence>
<dbReference type="EMBL" id="JAVDXZ010000001">
    <property type="protein sequence ID" value="MDR7329933.1"/>
    <property type="molecule type" value="Genomic_DNA"/>
</dbReference>
<evidence type="ECO:0000313" key="3">
    <source>
        <dbReference type="Proteomes" id="UP001180840"/>
    </source>
</evidence>
<dbReference type="RefSeq" id="WP_290195160.1">
    <property type="nucleotide sequence ID" value="NZ_CP047654.1"/>
</dbReference>
<protein>
    <submittedName>
        <fullName evidence="2">Uncharacterized protein</fullName>
    </submittedName>
</protein>
<keyword evidence="1" id="KW-0812">Transmembrane</keyword>
<feature type="transmembrane region" description="Helical" evidence="1">
    <location>
        <begin position="57"/>
        <end position="77"/>
    </location>
</feature>